<dbReference type="InterPro" id="IPR043128">
    <property type="entry name" value="Rev_trsase/Diguanyl_cyclase"/>
</dbReference>
<dbReference type="InterPro" id="IPR000477">
    <property type="entry name" value="RT_dom"/>
</dbReference>
<dbReference type="InterPro" id="IPR001584">
    <property type="entry name" value="Integrase_cat-core"/>
</dbReference>
<organism evidence="2 3">
    <name type="scientific">Neodiprion lecontei</name>
    <name type="common">Redheaded pine sawfly</name>
    <dbReference type="NCBI Taxonomy" id="441921"/>
    <lineage>
        <taxon>Eukaryota</taxon>
        <taxon>Metazoa</taxon>
        <taxon>Ecdysozoa</taxon>
        <taxon>Arthropoda</taxon>
        <taxon>Hexapoda</taxon>
        <taxon>Insecta</taxon>
        <taxon>Pterygota</taxon>
        <taxon>Neoptera</taxon>
        <taxon>Endopterygota</taxon>
        <taxon>Hymenoptera</taxon>
        <taxon>Tenthredinoidea</taxon>
        <taxon>Diprionidae</taxon>
        <taxon>Diprioninae</taxon>
        <taxon>Neodiprion</taxon>
    </lineage>
</organism>
<reference evidence="3" key="1">
    <citation type="submission" date="2025-08" db="UniProtKB">
        <authorList>
            <consortium name="RefSeq"/>
        </authorList>
    </citation>
    <scope>IDENTIFICATION</scope>
    <source>
        <tissue evidence="3">Thorax and Abdomen</tissue>
    </source>
</reference>
<evidence type="ECO:0000259" key="1">
    <source>
        <dbReference type="PROSITE" id="PS50994"/>
    </source>
</evidence>
<dbReference type="Gene3D" id="1.10.340.70">
    <property type="match status" value="1"/>
</dbReference>
<dbReference type="GeneID" id="124292959"/>
<name>A0ABM3FIH3_NEOLC</name>
<accession>A0ABM3FIH3</accession>
<dbReference type="InterPro" id="IPR008042">
    <property type="entry name" value="Retrotrans_Pao"/>
</dbReference>
<sequence>MSISGVGGEFIDRSQFKSRLQIHLPDLDSPVDFEVYCIKRLGLSTPTTQIPQNVRELWRPLQLADEHFDTPGPVDILIGANLLPTLMRSGVLRKDTTMAQNTAVGWIISGCIAQPTTSTTTRLCLTQAGVEPHWYQQLFQLIQRFCEIENVPHVVRQSPDDKICETIFSQHQRDAQGRYIVPLPVRTNLLHLIGESLLGALASLAALLRRMKRDPALARACINFMNEYLRCGHMRELPEEEIHQTDSPIYYIPFHRIWQRGDLEQKLRVVFNASRSTSSGYSLNDVLYTGPKLQTTLWRVLVIWRIYQIAFSTDAQMMYRQIRIAKEHLNLQRIVWSPHEDLPVKHYQLLTVTYGTSCAPYLALRVMKQLCDDEKEGREDAARALLHERYIDDIFSGADNIPDALQLRDQMIQLAQAGGFPLRKWVANTPELLQDLPPEMCLRPSWVRIGEDGPVNELGIHWDPQADNFRLAPPQLAPVQRTKLEILAAVASIFDPCGWLAPVTLLAKMLMQDLWRAVLDWDQPLPASMSRRWDSFKENLGRISEISIPHWLKTSPGHAVELHAFSDASRRAMAAAVYIRVSQDQSVHTALLIAKTKLASIKSLRPKEQTEPRMTIPRLELRAALIAVKLLRTVAEDLKISNDNSYAWTDSKIALHWICSDEPVENSLVDNYVNQIQETFPRAAWRHVFSELNPVDVATRGAELTQLLHERSWFDGPTWLSNPSTWKEIPSHPTPEAVTSHATTVCENLNLNPSFVNKFSRLLTLLRFLVRLRRWIRIRLQRTPTAVVLGPMTAVELHEAFLACVQLSQSQYFASEIASLRSGNNLPNRSVLRGLAAHVDSKGILRVGGRLQHSLLSYDERHPPILSATDHLAWLIINWAHEKSLHGGFRSTYVQVVRRAWIIGGKRKIRTFIQNCVICIRSSPRPLEQVMAPLPPERIIPSDPFAYTGVDYAGPFNVLAAKGCGCRATKGYVAVFVCLRSKGVHLELVGDLTTESLQAALERFTKRRGKPKEIWSDNATHFHRADREMKQALRSLNWDQVADALATEGITWKFIPPAAPHFGGLWEAGVKSFKRHLKRVAGPRNLTCEEFSTLLIGIEAVLNRRPLSPLSSDLDDLEVLTAGHLLVGRHLGSIPEVPADYSNLDHLTHWKLVKAMRDELWKRWSREYLNTLQQRQRWLRQRPNLKDSHPIPIIEGLLDHMGRAKFFTTVDMAAGFHQINMAADSKKYTAFSTPDGHFEYQRMPFGLQNAPATFQRMMNDALRGLN</sequence>
<dbReference type="Gene3D" id="3.30.420.10">
    <property type="entry name" value="Ribonuclease H-like superfamily/Ribonuclease H"/>
    <property type="match status" value="1"/>
</dbReference>
<dbReference type="Pfam" id="PF17921">
    <property type="entry name" value="Integrase_H2C2"/>
    <property type="match status" value="1"/>
</dbReference>
<dbReference type="InterPro" id="IPR043502">
    <property type="entry name" value="DNA/RNA_pol_sf"/>
</dbReference>
<feature type="domain" description="Integrase catalytic" evidence="1">
    <location>
        <begin position="940"/>
        <end position="1124"/>
    </location>
</feature>
<dbReference type="RefSeq" id="XP_046587805.1">
    <property type="nucleotide sequence ID" value="XM_046731849.1"/>
</dbReference>
<proteinExistence type="predicted"/>
<dbReference type="InterPro" id="IPR041588">
    <property type="entry name" value="Integrase_H2C2"/>
</dbReference>
<evidence type="ECO:0000313" key="2">
    <source>
        <dbReference type="Proteomes" id="UP000829291"/>
    </source>
</evidence>
<dbReference type="Pfam" id="PF00078">
    <property type="entry name" value="RVT_1"/>
    <property type="match status" value="1"/>
</dbReference>
<dbReference type="SUPFAM" id="SSF56672">
    <property type="entry name" value="DNA/RNA polymerases"/>
    <property type="match status" value="2"/>
</dbReference>
<dbReference type="PANTHER" id="PTHR47331">
    <property type="entry name" value="PHD-TYPE DOMAIN-CONTAINING PROTEIN"/>
    <property type="match status" value="1"/>
</dbReference>
<dbReference type="SUPFAM" id="SSF53098">
    <property type="entry name" value="Ribonuclease H-like"/>
    <property type="match status" value="1"/>
</dbReference>
<dbReference type="PROSITE" id="PS50994">
    <property type="entry name" value="INTEGRASE"/>
    <property type="match status" value="1"/>
</dbReference>
<dbReference type="CDD" id="cd01647">
    <property type="entry name" value="RT_LTR"/>
    <property type="match status" value="1"/>
</dbReference>
<keyword evidence="2" id="KW-1185">Reference proteome</keyword>
<dbReference type="Pfam" id="PF05380">
    <property type="entry name" value="Peptidase_A17"/>
    <property type="match status" value="1"/>
</dbReference>
<dbReference type="Proteomes" id="UP000829291">
    <property type="component" value="Chromosome 2"/>
</dbReference>
<evidence type="ECO:0000313" key="3">
    <source>
        <dbReference type="RefSeq" id="XP_046587805.1"/>
    </source>
</evidence>
<gene>
    <name evidence="3" type="primary">LOC124292959</name>
</gene>
<dbReference type="InterPro" id="IPR036397">
    <property type="entry name" value="RNaseH_sf"/>
</dbReference>
<dbReference type="PANTHER" id="PTHR47331:SF1">
    <property type="entry name" value="GAG-LIKE PROTEIN"/>
    <property type="match status" value="1"/>
</dbReference>
<dbReference type="Gene3D" id="3.30.70.270">
    <property type="match status" value="1"/>
</dbReference>
<dbReference type="InterPro" id="IPR012337">
    <property type="entry name" value="RNaseH-like_sf"/>
</dbReference>
<protein>
    <submittedName>
        <fullName evidence="3">Uncharacterized protein LOC124292959</fullName>
    </submittedName>
</protein>
<dbReference type="Gene3D" id="3.10.10.10">
    <property type="entry name" value="HIV Type 1 Reverse Transcriptase, subunit A, domain 1"/>
    <property type="match status" value="1"/>
</dbReference>